<reference evidence="2" key="1">
    <citation type="submission" date="2013-07" db="EMBL/GenBank/DDBJ databases">
        <title>The Genome Sequence of Cryptococcus bestiolae CBS10118.</title>
        <authorList>
            <consortium name="The Broad Institute Genome Sequencing Platform"/>
            <person name="Cuomo C."/>
            <person name="Litvintseva A."/>
            <person name="Chen Y."/>
            <person name="Heitman J."/>
            <person name="Sun S."/>
            <person name="Springer D."/>
            <person name="Dromer F."/>
            <person name="Young S.K."/>
            <person name="Zeng Q."/>
            <person name="Gargeya S."/>
            <person name="Fitzgerald M."/>
            <person name="Abouelleil A."/>
            <person name="Alvarado L."/>
            <person name="Berlin A.M."/>
            <person name="Chapman S.B."/>
            <person name="Dewar J."/>
            <person name="Goldberg J."/>
            <person name="Griggs A."/>
            <person name="Gujja S."/>
            <person name="Hansen M."/>
            <person name="Howarth C."/>
            <person name="Imamovic A."/>
            <person name="Larimer J."/>
            <person name="McCowan C."/>
            <person name="Murphy C."/>
            <person name="Pearson M."/>
            <person name="Priest M."/>
            <person name="Roberts A."/>
            <person name="Saif S."/>
            <person name="Shea T."/>
            <person name="Sykes S."/>
            <person name="Wortman J."/>
            <person name="Nusbaum C."/>
            <person name="Birren B."/>
        </authorList>
    </citation>
    <scope>NUCLEOTIDE SEQUENCE [LARGE SCALE GENOMIC DNA]</scope>
    <source>
        <strain evidence="2">CBS 10118</strain>
    </source>
</reference>
<feature type="region of interest" description="Disordered" evidence="1">
    <location>
        <begin position="183"/>
        <end position="216"/>
    </location>
</feature>
<reference evidence="2" key="3">
    <citation type="submission" date="2014-01" db="EMBL/GenBank/DDBJ databases">
        <title>Evolution of pathogenesis and genome organization in the Tremellales.</title>
        <authorList>
            <person name="Cuomo C."/>
            <person name="Litvintseva A."/>
            <person name="Heitman J."/>
            <person name="Chen Y."/>
            <person name="Sun S."/>
            <person name="Springer D."/>
            <person name="Dromer F."/>
            <person name="Young S."/>
            <person name="Zeng Q."/>
            <person name="Chapman S."/>
            <person name="Gujja S."/>
            <person name="Saif S."/>
            <person name="Birren B."/>
        </authorList>
    </citation>
    <scope>NUCLEOTIDE SEQUENCE</scope>
    <source>
        <strain evidence="2">CBS 10118</strain>
    </source>
</reference>
<evidence type="ECO:0000313" key="2">
    <source>
        <dbReference type="EMBL" id="OCF26389.1"/>
    </source>
</evidence>
<organism evidence="2">
    <name type="scientific">Kwoniella bestiolae CBS 10118</name>
    <dbReference type="NCBI Taxonomy" id="1296100"/>
    <lineage>
        <taxon>Eukaryota</taxon>
        <taxon>Fungi</taxon>
        <taxon>Dikarya</taxon>
        <taxon>Basidiomycota</taxon>
        <taxon>Agaricomycotina</taxon>
        <taxon>Tremellomycetes</taxon>
        <taxon>Tremellales</taxon>
        <taxon>Cryptococcaceae</taxon>
        <taxon>Kwoniella</taxon>
    </lineage>
</organism>
<keyword evidence="4" id="KW-1185">Reference proteome</keyword>
<dbReference type="VEuPathDB" id="FungiDB:I302_04072"/>
<feature type="compositionally biased region" description="Polar residues" evidence="1">
    <location>
        <begin position="238"/>
        <end position="250"/>
    </location>
</feature>
<sequence length="325" mass="36413">MADDMALYDPPSDCDYSKSELVVDDDHSNFQRSQLGRGLRRTNSFGEVSAAHVARTLARQAENSFEGGRRRSLENFHDMDEGDLPVEESDSAVVMEPAVNGTTENEALMYDDEHAASTAGVNPVYSECDDTQVQGGVPSYTPQQGYGQGFYGYNHSQSQTWNVPANYGSYPYVGERVNQPFPYQPAEYPSQSFQGHLRHNTNYGPYDGAQGHQPSVPQLTQYTDQSVPAHLGIDMNRGYQNTDALPTSQVPHPDDNVEQLTSEESGKVQERDEQSYKESDIIPTKGPHRRRRDPTRNNHTRKSYATKRRNEAMDEKIAAIVRANQ</sequence>
<proteinExistence type="predicted"/>
<reference evidence="3" key="4">
    <citation type="submission" date="2024-02" db="EMBL/GenBank/DDBJ databases">
        <title>Comparative genomics of Cryptococcus and Kwoniella reveals pathogenesis evolution and contrasting modes of karyotype evolution via chromosome fusion or intercentromeric recombination.</title>
        <authorList>
            <person name="Coelho M.A."/>
            <person name="David-Palma M."/>
            <person name="Shea T."/>
            <person name="Bowers K."/>
            <person name="McGinley-Smith S."/>
            <person name="Mohammad A.W."/>
            <person name="Gnirke A."/>
            <person name="Yurkov A.M."/>
            <person name="Nowrousian M."/>
            <person name="Sun S."/>
            <person name="Cuomo C.A."/>
            <person name="Heitman J."/>
        </authorList>
    </citation>
    <scope>NUCLEOTIDE SEQUENCE</scope>
    <source>
        <strain evidence="3">CBS 10118</strain>
    </source>
</reference>
<feature type="region of interest" description="Disordered" evidence="1">
    <location>
        <begin position="236"/>
        <end position="315"/>
    </location>
</feature>
<dbReference type="GeneID" id="30208471"/>
<gene>
    <name evidence="2" type="ORF">I302_04072</name>
    <name evidence="3" type="ORF">I302_100697</name>
</gene>
<dbReference type="EMBL" id="CP144541">
    <property type="protein sequence ID" value="WVW78737.1"/>
    <property type="molecule type" value="Genomic_DNA"/>
</dbReference>
<dbReference type="AlphaFoldDB" id="A0A1B9G5T1"/>
<feature type="compositionally biased region" description="Basic and acidic residues" evidence="1">
    <location>
        <begin position="264"/>
        <end position="280"/>
    </location>
</feature>
<dbReference type="RefSeq" id="XP_019047459.1">
    <property type="nucleotide sequence ID" value="XM_019190711.1"/>
</dbReference>
<dbReference type="EMBL" id="KI894020">
    <property type="protein sequence ID" value="OCF26389.1"/>
    <property type="molecule type" value="Genomic_DNA"/>
</dbReference>
<evidence type="ECO:0000313" key="4">
    <source>
        <dbReference type="Proteomes" id="UP000092730"/>
    </source>
</evidence>
<dbReference type="Proteomes" id="UP000092730">
    <property type="component" value="Chromosome 1"/>
</dbReference>
<feature type="compositionally biased region" description="Basic residues" evidence="1">
    <location>
        <begin position="286"/>
        <end position="307"/>
    </location>
</feature>
<evidence type="ECO:0000313" key="3">
    <source>
        <dbReference type="EMBL" id="WVW78737.1"/>
    </source>
</evidence>
<accession>A0A1B9G5T1</accession>
<evidence type="ECO:0000256" key="1">
    <source>
        <dbReference type="SAM" id="MobiDB-lite"/>
    </source>
</evidence>
<protein>
    <submittedName>
        <fullName evidence="2">Uncharacterized protein</fullName>
    </submittedName>
</protein>
<reference evidence="3" key="2">
    <citation type="submission" date="2013-07" db="EMBL/GenBank/DDBJ databases">
        <authorList>
            <consortium name="The Broad Institute Genome Sequencing Platform"/>
            <person name="Cuomo C."/>
            <person name="Litvintseva A."/>
            <person name="Chen Y."/>
            <person name="Heitman J."/>
            <person name="Sun S."/>
            <person name="Springer D."/>
            <person name="Dromer F."/>
            <person name="Young S.K."/>
            <person name="Zeng Q."/>
            <person name="Gargeya S."/>
            <person name="Fitzgerald M."/>
            <person name="Abouelleil A."/>
            <person name="Alvarado L."/>
            <person name="Berlin A.M."/>
            <person name="Chapman S.B."/>
            <person name="Dewar J."/>
            <person name="Goldberg J."/>
            <person name="Griggs A."/>
            <person name="Gujja S."/>
            <person name="Hansen M."/>
            <person name="Howarth C."/>
            <person name="Imamovic A."/>
            <person name="Larimer J."/>
            <person name="McCowan C."/>
            <person name="Murphy C."/>
            <person name="Pearson M."/>
            <person name="Priest M."/>
            <person name="Roberts A."/>
            <person name="Saif S."/>
            <person name="Shea T."/>
            <person name="Sykes S."/>
            <person name="Wortman J."/>
            <person name="Nusbaum C."/>
            <person name="Birren B."/>
        </authorList>
    </citation>
    <scope>NUCLEOTIDE SEQUENCE</scope>
    <source>
        <strain evidence="3">CBS 10118</strain>
    </source>
</reference>
<dbReference type="KEGG" id="kbi:30208471"/>
<name>A0A1B9G5T1_9TREE</name>